<dbReference type="Pfam" id="PF02627">
    <property type="entry name" value="CMD"/>
    <property type="match status" value="1"/>
</dbReference>
<dbReference type="Gene3D" id="1.20.1290.10">
    <property type="entry name" value="AhpD-like"/>
    <property type="match status" value="1"/>
</dbReference>
<reference evidence="3 4" key="1">
    <citation type="submission" date="2021-02" db="EMBL/GenBank/DDBJ databases">
        <title>FDA dAtabase for Regulatory Grade micrObial Sequences (FDA-ARGOS): Supporting development and validation of Infectious Disease Dx tests.</title>
        <authorList>
            <person name="Minogue T."/>
            <person name="Wolcott M."/>
            <person name="Wasieloski L."/>
            <person name="Aguilar W."/>
            <person name="Moore D."/>
            <person name="Jaissle J."/>
            <person name="Tallon L."/>
            <person name="Sadzewicz L."/>
            <person name="Zhao X."/>
            <person name="Boylan J."/>
            <person name="Ott S."/>
            <person name="Bowen H."/>
            <person name="Vavikolanu K."/>
            <person name="Mehta A."/>
            <person name="Aluvathingal J."/>
            <person name="Nadendla S."/>
            <person name="Yan Y."/>
            <person name="Sichtig H."/>
        </authorList>
    </citation>
    <scope>NUCLEOTIDE SEQUENCE [LARGE SCALE GENOMIC DNA]</scope>
    <source>
        <strain evidence="3 4">FDAARGOS_1272</strain>
    </source>
</reference>
<dbReference type="GO" id="GO:0051920">
    <property type="term" value="F:peroxiredoxin activity"/>
    <property type="evidence" value="ECO:0007669"/>
    <property type="project" value="InterPro"/>
</dbReference>
<dbReference type="RefSeq" id="WP_081293519.1">
    <property type="nucleotide sequence ID" value="NZ_CABVPR010000008.1"/>
</dbReference>
<dbReference type="InterPro" id="IPR003779">
    <property type="entry name" value="CMD-like"/>
</dbReference>
<protein>
    <submittedName>
        <fullName evidence="3">Carboxymuconolactone decarboxylase family protein</fullName>
    </submittedName>
</protein>
<feature type="region of interest" description="Disordered" evidence="1">
    <location>
        <begin position="33"/>
        <end position="60"/>
    </location>
</feature>
<dbReference type="SUPFAM" id="SSF69118">
    <property type="entry name" value="AhpD-like"/>
    <property type="match status" value="1"/>
</dbReference>
<gene>
    <name evidence="3" type="ORF">I6K02_28210</name>
</gene>
<keyword evidence="4" id="KW-1185">Reference proteome</keyword>
<evidence type="ECO:0000313" key="4">
    <source>
        <dbReference type="Proteomes" id="UP000625568"/>
    </source>
</evidence>
<evidence type="ECO:0000256" key="1">
    <source>
        <dbReference type="SAM" id="MobiDB-lite"/>
    </source>
</evidence>
<sequence length="232" mass="25240">MAISVRARRANAATAASTIFGARSFTHRARHCGNGNRLRHARRASPASGEQRHVRPCPGARFADPARCRAQTLRGGKRMERIIDLPRQARQSAADRARMLVAPAAARASGGLVDARLIALLDLRAAQINGCRLCVHHYALRARRAGVADDKIDGIETWRRTGLFSASEQAALGWAEHRAAPPRSPDAAAIGPDVARYFSAAQMTVLERYWDGSELWSADDVLRGCAASDRSR</sequence>
<evidence type="ECO:0000313" key="3">
    <source>
        <dbReference type="EMBL" id="QRO80997.1"/>
    </source>
</evidence>
<feature type="compositionally biased region" description="Basic residues" evidence="1">
    <location>
        <begin position="33"/>
        <end position="43"/>
    </location>
</feature>
<evidence type="ECO:0000259" key="2">
    <source>
        <dbReference type="Pfam" id="PF02627"/>
    </source>
</evidence>
<dbReference type="Proteomes" id="UP000625568">
    <property type="component" value="Chromosome 3"/>
</dbReference>
<name>A0A892IIM7_9BURK</name>
<feature type="domain" description="Carboxymuconolactone decarboxylase-like" evidence="2">
    <location>
        <begin position="106"/>
        <end position="176"/>
    </location>
</feature>
<organism evidence="3 4">
    <name type="scientific">Burkholderia dolosa</name>
    <dbReference type="NCBI Taxonomy" id="152500"/>
    <lineage>
        <taxon>Bacteria</taxon>
        <taxon>Pseudomonadati</taxon>
        <taxon>Pseudomonadota</taxon>
        <taxon>Betaproteobacteria</taxon>
        <taxon>Burkholderiales</taxon>
        <taxon>Burkholderiaceae</taxon>
        <taxon>Burkholderia</taxon>
        <taxon>Burkholderia cepacia complex</taxon>
    </lineage>
</organism>
<dbReference type="AlphaFoldDB" id="A0A892IIM7"/>
<dbReference type="EMBL" id="CP069484">
    <property type="protein sequence ID" value="QRO80997.1"/>
    <property type="molecule type" value="Genomic_DNA"/>
</dbReference>
<accession>A0A892IIM7</accession>
<proteinExistence type="predicted"/>
<dbReference type="InterPro" id="IPR029032">
    <property type="entry name" value="AhpD-like"/>
</dbReference>